<dbReference type="GO" id="GO:0015288">
    <property type="term" value="F:porin activity"/>
    <property type="evidence" value="ECO:0007669"/>
    <property type="project" value="UniProtKB-KW"/>
</dbReference>
<evidence type="ECO:0000256" key="14">
    <source>
        <dbReference type="ARBA" id="ARBA00023288"/>
    </source>
</evidence>
<keyword evidence="19" id="KW-1185">Reference proteome</keyword>
<evidence type="ECO:0000256" key="6">
    <source>
        <dbReference type="ARBA" id="ARBA00022692"/>
    </source>
</evidence>
<keyword evidence="14" id="KW-0449">Lipoprotein</keyword>
<protein>
    <submittedName>
        <fullName evidence="18">Polysaccharide export outer membrane protein</fullName>
    </submittedName>
</protein>
<keyword evidence="4" id="KW-1134">Transmembrane beta strand</keyword>
<dbReference type="GO" id="GO:0046930">
    <property type="term" value="C:pore complex"/>
    <property type="evidence" value="ECO:0007669"/>
    <property type="project" value="UniProtKB-KW"/>
</dbReference>
<dbReference type="Proteomes" id="UP000274556">
    <property type="component" value="Unassembled WGS sequence"/>
</dbReference>
<keyword evidence="3" id="KW-0813">Transport</keyword>
<gene>
    <name evidence="18" type="ORF">BDD21_3059</name>
</gene>
<dbReference type="GO" id="GO:0006811">
    <property type="term" value="P:monoatomic ion transport"/>
    <property type="evidence" value="ECO:0007669"/>
    <property type="project" value="UniProtKB-KW"/>
</dbReference>
<dbReference type="Gene3D" id="3.10.560.10">
    <property type="entry name" value="Outer membrane lipoprotein wza domain like"/>
    <property type="match status" value="2"/>
</dbReference>
<evidence type="ECO:0000259" key="15">
    <source>
        <dbReference type="Pfam" id="PF02563"/>
    </source>
</evidence>
<evidence type="ECO:0000256" key="9">
    <source>
        <dbReference type="ARBA" id="ARBA00023065"/>
    </source>
</evidence>
<dbReference type="InterPro" id="IPR003715">
    <property type="entry name" value="Poly_export_N"/>
</dbReference>
<dbReference type="EMBL" id="RBXL01000001">
    <property type="protein sequence ID" value="RKT45594.1"/>
    <property type="molecule type" value="Genomic_DNA"/>
</dbReference>
<dbReference type="InterPro" id="IPR019554">
    <property type="entry name" value="Soluble_ligand-bd"/>
</dbReference>
<keyword evidence="9" id="KW-0406">Ion transport</keyword>
<dbReference type="PROSITE" id="PS51257">
    <property type="entry name" value="PROKAR_LIPOPROTEIN"/>
    <property type="match status" value="1"/>
</dbReference>
<keyword evidence="12" id="KW-0564">Palmitate</keyword>
<evidence type="ECO:0000256" key="4">
    <source>
        <dbReference type="ARBA" id="ARBA00022452"/>
    </source>
</evidence>
<dbReference type="Pfam" id="PF02563">
    <property type="entry name" value="Poly_export"/>
    <property type="match status" value="1"/>
</dbReference>
<sequence>MMKHWTRLWWIAAMSVGIGSVVGCAGSPSSGAGKNAPSYAEEAQARAAQVRLTELNQALAMASNGPGGDLSAHDYRLGPGDVIKIEAPQVPEIQGLRVRITGPGTVNLPLVGELRLSGLTVGGAEQLLSERLSRYVHQPQVALFVQEYASQEVTVTGAVARPGVFPITRPRTLIEVLSMAGGLAGNAGSTVGVRTVGPDPQTGEMAAQNLILDLRDLVANPNANALVLRGGDSLYVPEAGTIFVDGAVANPGSFALRSDMTVLKAIAEAGGTNWEAIDSNVRVIRHDGSGAPRELAVDLAAVRDRGVADLPLEDGDVVIVDSNTVKKGAVTMWNQTLRVLSLRVLYR</sequence>
<evidence type="ECO:0000256" key="3">
    <source>
        <dbReference type="ARBA" id="ARBA00022448"/>
    </source>
</evidence>
<keyword evidence="7" id="KW-0732">Signal</keyword>
<keyword evidence="11" id="KW-0472">Membrane</keyword>
<evidence type="ECO:0000313" key="19">
    <source>
        <dbReference type="Proteomes" id="UP000274556"/>
    </source>
</evidence>
<keyword evidence="8" id="KW-0625">Polysaccharide transport</keyword>
<dbReference type="PANTHER" id="PTHR33619">
    <property type="entry name" value="POLYSACCHARIDE EXPORT PROTEIN GFCE-RELATED"/>
    <property type="match status" value="1"/>
</dbReference>
<dbReference type="InterPro" id="IPR049712">
    <property type="entry name" value="Poly_export"/>
</dbReference>
<feature type="domain" description="Polysaccharide export protein N-terminal" evidence="15">
    <location>
        <begin position="72"/>
        <end position="145"/>
    </location>
</feature>
<comment type="subcellular location">
    <subcellularLocation>
        <location evidence="1">Cell outer membrane</location>
        <topology evidence="1">Multi-pass membrane protein</topology>
    </subcellularLocation>
</comment>
<evidence type="ECO:0000256" key="7">
    <source>
        <dbReference type="ARBA" id="ARBA00022729"/>
    </source>
</evidence>
<evidence type="ECO:0000256" key="5">
    <source>
        <dbReference type="ARBA" id="ARBA00022597"/>
    </source>
</evidence>
<evidence type="ECO:0000256" key="8">
    <source>
        <dbReference type="ARBA" id="ARBA00023047"/>
    </source>
</evidence>
<keyword evidence="10" id="KW-0626">Porin</keyword>
<evidence type="ECO:0000313" key="18">
    <source>
        <dbReference type="EMBL" id="RKT45594.1"/>
    </source>
</evidence>
<evidence type="ECO:0000259" key="17">
    <source>
        <dbReference type="Pfam" id="PF22461"/>
    </source>
</evidence>
<keyword evidence="13" id="KW-0998">Cell outer membrane</keyword>
<name>A0A495V8I1_9GAMM</name>
<dbReference type="Pfam" id="PF10531">
    <property type="entry name" value="SLBB"/>
    <property type="match status" value="1"/>
</dbReference>
<proteinExistence type="inferred from homology"/>
<evidence type="ECO:0000256" key="13">
    <source>
        <dbReference type="ARBA" id="ARBA00023237"/>
    </source>
</evidence>
<feature type="domain" description="Soluble ligand binding" evidence="16">
    <location>
        <begin position="242"/>
        <end position="289"/>
    </location>
</feature>
<comment type="similarity">
    <text evidence="2">Belongs to the BexD/CtrA/VexA family.</text>
</comment>
<dbReference type="GO" id="GO:0009279">
    <property type="term" value="C:cell outer membrane"/>
    <property type="evidence" value="ECO:0007669"/>
    <property type="project" value="UniProtKB-SubCell"/>
</dbReference>
<evidence type="ECO:0000256" key="1">
    <source>
        <dbReference type="ARBA" id="ARBA00004571"/>
    </source>
</evidence>
<keyword evidence="6" id="KW-0812">Transmembrane</keyword>
<dbReference type="Pfam" id="PF22461">
    <property type="entry name" value="SLBB_2"/>
    <property type="match status" value="1"/>
</dbReference>
<reference evidence="18 19" key="1">
    <citation type="submission" date="2018-10" db="EMBL/GenBank/DDBJ databases">
        <title>Genomic Encyclopedia of Archaeal and Bacterial Type Strains, Phase II (KMG-II): from individual species to whole genera.</title>
        <authorList>
            <person name="Goeker M."/>
        </authorList>
    </citation>
    <scope>NUCLEOTIDE SEQUENCE [LARGE SCALE GENOMIC DNA]</scope>
    <source>
        <strain evidence="18 19">DSM 235</strain>
    </source>
</reference>
<evidence type="ECO:0000256" key="2">
    <source>
        <dbReference type="ARBA" id="ARBA00009450"/>
    </source>
</evidence>
<dbReference type="PANTHER" id="PTHR33619:SF3">
    <property type="entry name" value="POLYSACCHARIDE EXPORT PROTEIN GFCE-RELATED"/>
    <property type="match status" value="1"/>
</dbReference>
<comment type="caution">
    <text evidence="18">The sequence shown here is derived from an EMBL/GenBank/DDBJ whole genome shotgun (WGS) entry which is preliminary data.</text>
</comment>
<dbReference type="InterPro" id="IPR054765">
    <property type="entry name" value="SLBB_dom"/>
</dbReference>
<organism evidence="18 19">
    <name type="scientific">Thiocapsa rosea</name>
    <dbReference type="NCBI Taxonomy" id="69360"/>
    <lineage>
        <taxon>Bacteria</taxon>
        <taxon>Pseudomonadati</taxon>
        <taxon>Pseudomonadota</taxon>
        <taxon>Gammaproteobacteria</taxon>
        <taxon>Chromatiales</taxon>
        <taxon>Chromatiaceae</taxon>
        <taxon>Thiocapsa</taxon>
    </lineage>
</organism>
<evidence type="ECO:0000259" key="16">
    <source>
        <dbReference type="Pfam" id="PF10531"/>
    </source>
</evidence>
<evidence type="ECO:0000256" key="11">
    <source>
        <dbReference type="ARBA" id="ARBA00023136"/>
    </source>
</evidence>
<feature type="domain" description="SLBB" evidence="17">
    <location>
        <begin position="151"/>
        <end position="236"/>
    </location>
</feature>
<dbReference type="GO" id="GO:0015159">
    <property type="term" value="F:polysaccharide transmembrane transporter activity"/>
    <property type="evidence" value="ECO:0007669"/>
    <property type="project" value="InterPro"/>
</dbReference>
<evidence type="ECO:0000256" key="10">
    <source>
        <dbReference type="ARBA" id="ARBA00023114"/>
    </source>
</evidence>
<keyword evidence="5" id="KW-0762">Sugar transport</keyword>
<dbReference type="AlphaFoldDB" id="A0A495V8I1"/>
<accession>A0A495V8I1</accession>
<evidence type="ECO:0000256" key="12">
    <source>
        <dbReference type="ARBA" id="ARBA00023139"/>
    </source>
</evidence>